<evidence type="ECO:0000256" key="1">
    <source>
        <dbReference type="SAM" id="Phobius"/>
    </source>
</evidence>
<proteinExistence type="predicted"/>
<feature type="transmembrane region" description="Helical" evidence="1">
    <location>
        <begin position="57"/>
        <end position="80"/>
    </location>
</feature>
<keyword evidence="3" id="KW-1185">Reference proteome</keyword>
<keyword evidence="1" id="KW-0812">Transmembrane</keyword>
<keyword evidence="1" id="KW-1133">Transmembrane helix</keyword>
<keyword evidence="1" id="KW-0472">Membrane</keyword>
<comment type="caution">
    <text evidence="2">The sequence shown here is derived from an EMBL/GenBank/DDBJ whole genome shotgun (WGS) entry which is preliminary data.</text>
</comment>
<dbReference type="EMBL" id="JAMQOQ010000002">
    <property type="protein sequence ID" value="MDS0294155.1"/>
    <property type="molecule type" value="Genomic_DNA"/>
</dbReference>
<reference evidence="2 3" key="1">
    <citation type="submission" date="2022-06" db="EMBL/GenBank/DDBJ databases">
        <title>Halogeometricum sp. a new haloarchaeum isolate from saline soil.</title>
        <authorList>
            <person name="Strakova D."/>
            <person name="Galisteo C."/>
            <person name="Sanchez-Porro C."/>
            <person name="Ventosa A."/>
        </authorList>
    </citation>
    <scope>NUCLEOTIDE SEQUENCE [LARGE SCALE GENOMIC DNA]</scope>
    <source>
        <strain evidence="3">S3BR25-2</strain>
    </source>
</reference>
<dbReference type="Proteomes" id="UP001254813">
    <property type="component" value="Unassembled WGS sequence"/>
</dbReference>
<feature type="transmembrane region" description="Helical" evidence="1">
    <location>
        <begin position="12"/>
        <end position="37"/>
    </location>
</feature>
<evidence type="ECO:0000313" key="3">
    <source>
        <dbReference type="Proteomes" id="UP001254813"/>
    </source>
</evidence>
<organism evidence="2 3">
    <name type="scientific">Halogeometricum luteum</name>
    <dbReference type="NCBI Taxonomy" id="2950537"/>
    <lineage>
        <taxon>Archaea</taxon>
        <taxon>Methanobacteriati</taxon>
        <taxon>Methanobacteriota</taxon>
        <taxon>Stenosarchaea group</taxon>
        <taxon>Halobacteria</taxon>
        <taxon>Halobacteriales</taxon>
        <taxon>Haloferacaceae</taxon>
        <taxon>Halogeometricum</taxon>
    </lineage>
</organism>
<dbReference type="RefSeq" id="WP_310928000.1">
    <property type="nucleotide sequence ID" value="NZ_JAMQOQ010000002.1"/>
</dbReference>
<name>A0ABU2G046_9EURY</name>
<evidence type="ECO:0000313" key="2">
    <source>
        <dbReference type="EMBL" id="MDS0294155.1"/>
    </source>
</evidence>
<protein>
    <submittedName>
        <fullName evidence="2">Uncharacterized protein</fullName>
    </submittedName>
</protein>
<sequence length="84" mass="8641">MTHGTPGRALSLSAYGLVFFGFIVVAAGVLYPAQALLSETTAWTLVSSGATFDGRPVVAGAGLVLVGLTWVFLGEMLVLARGRS</sequence>
<accession>A0ABU2G046</accession>
<gene>
    <name evidence="2" type="ORF">NDI79_08225</name>
</gene>